<dbReference type="RefSeq" id="WP_123780333.1">
    <property type="nucleotide sequence ID" value="NZ_RKIK01000003.1"/>
</dbReference>
<dbReference type="EMBL" id="RKIK01000003">
    <property type="protein sequence ID" value="ROV62206.1"/>
    <property type="molecule type" value="Genomic_DNA"/>
</dbReference>
<dbReference type="Proteomes" id="UP000278792">
    <property type="component" value="Unassembled WGS sequence"/>
</dbReference>
<proteinExistence type="predicted"/>
<evidence type="ECO:0000313" key="2">
    <source>
        <dbReference type="Proteomes" id="UP000278792"/>
    </source>
</evidence>
<reference evidence="1 2" key="1">
    <citation type="submission" date="2018-11" db="EMBL/GenBank/DDBJ databases">
        <title>Vibrio ponticus strain CAIM 1751 pathogenic for the snapper Lutjanus guttatus.</title>
        <authorList>
            <person name="Soto-Rodriguez S."/>
            <person name="Lozano-Olvera R."/>
            <person name="Gomez-Gil B."/>
        </authorList>
    </citation>
    <scope>NUCLEOTIDE SEQUENCE [LARGE SCALE GENOMIC DNA]</scope>
    <source>
        <strain evidence="1 2">CAIM 1751</strain>
    </source>
</reference>
<protein>
    <submittedName>
        <fullName evidence="1">Uncharacterized protein</fullName>
    </submittedName>
</protein>
<accession>A0A3N3E636</accession>
<gene>
    <name evidence="1" type="ORF">EGH82_02285</name>
</gene>
<evidence type="ECO:0000313" key="1">
    <source>
        <dbReference type="EMBL" id="ROV62206.1"/>
    </source>
</evidence>
<dbReference type="AlphaFoldDB" id="A0A3N3E636"/>
<comment type="caution">
    <text evidence="1">The sequence shown here is derived from an EMBL/GenBank/DDBJ whole genome shotgun (WGS) entry which is preliminary data.</text>
</comment>
<organism evidence="1 2">
    <name type="scientific">Vibrio ponticus</name>
    <dbReference type="NCBI Taxonomy" id="265668"/>
    <lineage>
        <taxon>Bacteria</taxon>
        <taxon>Pseudomonadati</taxon>
        <taxon>Pseudomonadota</taxon>
        <taxon>Gammaproteobacteria</taxon>
        <taxon>Vibrionales</taxon>
        <taxon>Vibrionaceae</taxon>
        <taxon>Vibrio</taxon>
    </lineage>
</organism>
<sequence length="83" mass="9131">MRKLKIETFAYTTGEPIDSIAIPTSWAKTLAKLLPSNVLSRFDENGEQLSALLEAISDPNFHGTIVDISDAKDNERVVISVLD</sequence>
<name>A0A3N3E636_9VIBR</name>